<evidence type="ECO:0000256" key="6">
    <source>
        <dbReference type="ARBA" id="ARBA00022676"/>
    </source>
</evidence>
<protein>
    <recommendedName>
        <fullName evidence="4">nicotinate-nucleotide diphosphorylase (carboxylating)</fullName>
        <ecNumber evidence="4">2.4.2.19</ecNumber>
    </recommendedName>
    <alternativeName>
        <fullName evidence="8">Quinolinate phosphoribosyltransferase [decarboxylating]</fullName>
    </alternativeName>
</protein>
<organism evidence="13 14">
    <name type="scientific">Lapidilactobacillus achengensis</name>
    <dbReference type="NCBI Taxonomy" id="2486000"/>
    <lineage>
        <taxon>Bacteria</taxon>
        <taxon>Bacillati</taxon>
        <taxon>Bacillota</taxon>
        <taxon>Bacilli</taxon>
        <taxon>Lactobacillales</taxon>
        <taxon>Lactobacillaceae</taxon>
        <taxon>Lapidilactobacillus</taxon>
    </lineage>
</organism>
<keyword evidence="6 10" id="KW-0328">Glycosyltransferase</keyword>
<comment type="caution">
    <text evidence="13">The sequence shown here is derived from an EMBL/GenBank/DDBJ whole genome shotgun (WGS) entry which is preliminary data.</text>
</comment>
<dbReference type="InterPro" id="IPR002638">
    <property type="entry name" value="Quinolinate_PRibosylTrfase_C"/>
</dbReference>
<dbReference type="Pfam" id="PF02749">
    <property type="entry name" value="QRPTase_N"/>
    <property type="match status" value="1"/>
</dbReference>
<reference evidence="14" key="1">
    <citation type="journal article" date="2019" name="Int. J. Syst. Evol. Microbiol.">
        <title>The Global Catalogue of Microorganisms (GCM) 10K type strain sequencing project: providing services to taxonomists for standard genome sequencing and annotation.</title>
        <authorList>
            <consortium name="The Broad Institute Genomics Platform"/>
            <consortium name="The Broad Institute Genome Sequencing Center for Infectious Disease"/>
            <person name="Wu L."/>
            <person name="Ma J."/>
        </authorList>
    </citation>
    <scope>NUCLEOTIDE SEQUENCE [LARGE SCALE GENOMIC DNA]</scope>
    <source>
        <strain evidence="14">CCM 8897</strain>
    </source>
</reference>
<evidence type="ECO:0000256" key="8">
    <source>
        <dbReference type="ARBA" id="ARBA00033102"/>
    </source>
</evidence>
<evidence type="ECO:0000313" key="14">
    <source>
        <dbReference type="Proteomes" id="UP001596310"/>
    </source>
</evidence>
<dbReference type="Gene3D" id="3.20.20.70">
    <property type="entry name" value="Aldolase class I"/>
    <property type="match status" value="1"/>
</dbReference>
<dbReference type="RefSeq" id="WP_125601366.1">
    <property type="nucleotide sequence ID" value="NZ_JBHSSM010000009.1"/>
</dbReference>
<keyword evidence="5" id="KW-0662">Pyridine nucleotide biosynthesis</keyword>
<dbReference type="Gene3D" id="3.90.1170.20">
    <property type="entry name" value="Quinolinate phosphoribosyl transferase, N-terminal domain"/>
    <property type="match status" value="1"/>
</dbReference>
<evidence type="ECO:0000256" key="4">
    <source>
        <dbReference type="ARBA" id="ARBA00011944"/>
    </source>
</evidence>
<accession>A0ABW1ULH2</accession>
<dbReference type="Proteomes" id="UP001596310">
    <property type="component" value="Unassembled WGS sequence"/>
</dbReference>
<dbReference type="CDD" id="cd01572">
    <property type="entry name" value="QPRTase"/>
    <property type="match status" value="1"/>
</dbReference>
<evidence type="ECO:0000256" key="10">
    <source>
        <dbReference type="PIRNR" id="PIRNR006250"/>
    </source>
</evidence>
<evidence type="ECO:0000256" key="3">
    <source>
        <dbReference type="ARBA" id="ARBA00009400"/>
    </source>
</evidence>
<dbReference type="EC" id="2.4.2.19" evidence="4"/>
<dbReference type="InterPro" id="IPR037128">
    <property type="entry name" value="Quinolinate_PRibosylTase_N_sf"/>
</dbReference>
<dbReference type="Pfam" id="PF01729">
    <property type="entry name" value="QRPTase_C"/>
    <property type="match status" value="1"/>
</dbReference>
<dbReference type="SUPFAM" id="SSF54675">
    <property type="entry name" value="Nicotinate/Quinolinate PRTase N-terminal domain-like"/>
    <property type="match status" value="1"/>
</dbReference>
<dbReference type="NCBIfam" id="TIGR00078">
    <property type="entry name" value="nadC"/>
    <property type="match status" value="1"/>
</dbReference>
<evidence type="ECO:0000256" key="1">
    <source>
        <dbReference type="ARBA" id="ARBA00003237"/>
    </source>
</evidence>
<dbReference type="InterPro" id="IPR013785">
    <property type="entry name" value="Aldolase_TIM"/>
</dbReference>
<dbReference type="InterPro" id="IPR004393">
    <property type="entry name" value="NadC"/>
</dbReference>
<dbReference type="InterPro" id="IPR036068">
    <property type="entry name" value="Nicotinate_pribotase-like_C"/>
</dbReference>
<evidence type="ECO:0000256" key="7">
    <source>
        <dbReference type="ARBA" id="ARBA00022679"/>
    </source>
</evidence>
<name>A0ABW1ULH2_9LACO</name>
<keyword evidence="14" id="KW-1185">Reference proteome</keyword>
<feature type="domain" description="Quinolinate phosphoribosyl transferase C-terminal" evidence="11">
    <location>
        <begin position="108"/>
        <end position="271"/>
    </location>
</feature>
<comment type="catalytic activity">
    <reaction evidence="9">
        <text>nicotinate beta-D-ribonucleotide + CO2 + diphosphate = quinolinate + 5-phospho-alpha-D-ribose 1-diphosphate + 2 H(+)</text>
        <dbReference type="Rhea" id="RHEA:12733"/>
        <dbReference type="ChEBI" id="CHEBI:15378"/>
        <dbReference type="ChEBI" id="CHEBI:16526"/>
        <dbReference type="ChEBI" id="CHEBI:29959"/>
        <dbReference type="ChEBI" id="CHEBI:33019"/>
        <dbReference type="ChEBI" id="CHEBI:57502"/>
        <dbReference type="ChEBI" id="CHEBI:58017"/>
        <dbReference type="EC" id="2.4.2.19"/>
    </reaction>
</comment>
<dbReference type="InterPro" id="IPR022412">
    <property type="entry name" value="Quinolinate_PRibosylTrfase_N"/>
</dbReference>
<dbReference type="InterPro" id="IPR027277">
    <property type="entry name" value="NadC/ModD"/>
</dbReference>
<evidence type="ECO:0000259" key="12">
    <source>
        <dbReference type="Pfam" id="PF02749"/>
    </source>
</evidence>
<gene>
    <name evidence="13" type="primary">nadC</name>
    <name evidence="13" type="ORF">ACFQHW_03070</name>
</gene>
<evidence type="ECO:0000256" key="5">
    <source>
        <dbReference type="ARBA" id="ARBA00022642"/>
    </source>
</evidence>
<sequence length="280" mass="29501">MNPVQVEQRLREFLDEDLGFGDVSGQFWGSQQVSGYLVAKQAGVICGQDLPQRIFDLLGRKTATYQQLVPEGAVVVPGTRIGQVHGAAATILAGERVSLNLLQRMSGIATATRAAVSALGDDQIRIADTRKTMPGLRIFDKYAVTVGGGVNHRLGLDQGVMLKDNHLAAAGGVAAAIAQAQAVAGPLLRVEVEVETMTELQAAIAAGADVIMFDNQTPMTARKWAQLVPAGILTEVSGGVTLANLADYRGAGVDFISLGYLTNDVRPVDISCVFTEAVKS</sequence>
<dbReference type="PANTHER" id="PTHR32179:SF3">
    <property type="entry name" value="NICOTINATE-NUCLEOTIDE PYROPHOSPHORYLASE [CARBOXYLATING]"/>
    <property type="match status" value="1"/>
</dbReference>
<dbReference type="GO" id="GO:0004514">
    <property type="term" value="F:nicotinate-nucleotide diphosphorylase (carboxylating) activity"/>
    <property type="evidence" value="ECO:0007669"/>
    <property type="project" value="UniProtKB-EC"/>
</dbReference>
<comment type="similarity">
    <text evidence="3 10">Belongs to the NadC/ModD family.</text>
</comment>
<evidence type="ECO:0000256" key="2">
    <source>
        <dbReference type="ARBA" id="ARBA00004893"/>
    </source>
</evidence>
<dbReference type="PIRSF" id="PIRSF006250">
    <property type="entry name" value="NadC_ModD"/>
    <property type="match status" value="1"/>
</dbReference>
<keyword evidence="7 10" id="KW-0808">Transferase</keyword>
<dbReference type="EMBL" id="JBHSSM010000009">
    <property type="protein sequence ID" value="MFC6314546.1"/>
    <property type="molecule type" value="Genomic_DNA"/>
</dbReference>
<comment type="function">
    <text evidence="1">Involved in the catabolism of quinolinic acid (QA).</text>
</comment>
<dbReference type="PANTHER" id="PTHR32179">
    <property type="entry name" value="NICOTINATE-NUCLEOTIDE PYROPHOSPHORYLASE [CARBOXYLATING]"/>
    <property type="match status" value="1"/>
</dbReference>
<dbReference type="SUPFAM" id="SSF51690">
    <property type="entry name" value="Nicotinate/Quinolinate PRTase C-terminal domain-like"/>
    <property type="match status" value="1"/>
</dbReference>
<feature type="domain" description="Quinolinate phosphoribosyl transferase N-terminal" evidence="12">
    <location>
        <begin position="29"/>
        <end position="106"/>
    </location>
</feature>
<evidence type="ECO:0000256" key="9">
    <source>
        <dbReference type="ARBA" id="ARBA00047445"/>
    </source>
</evidence>
<evidence type="ECO:0000313" key="13">
    <source>
        <dbReference type="EMBL" id="MFC6314546.1"/>
    </source>
</evidence>
<proteinExistence type="inferred from homology"/>
<evidence type="ECO:0000259" key="11">
    <source>
        <dbReference type="Pfam" id="PF01729"/>
    </source>
</evidence>
<comment type="pathway">
    <text evidence="2">Cofactor biosynthesis; NAD(+) biosynthesis; nicotinate D-ribonucleotide from quinolinate: step 1/1.</text>
</comment>